<name>A0A5R8KDY9_9BACT</name>
<gene>
    <name evidence="1" type="ORF">FEM03_12370</name>
</gene>
<proteinExistence type="predicted"/>
<evidence type="ECO:0000313" key="2">
    <source>
        <dbReference type="Proteomes" id="UP000306196"/>
    </source>
</evidence>
<dbReference type="EMBL" id="VAUV01000008">
    <property type="protein sequence ID" value="TLD70513.1"/>
    <property type="molecule type" value="Genomic_DNA"/>
</dbReference>
<organism evidence="1 2">
    <name type="scientific">Phragmitibacter flavus</name>
    <dbReference type="NCBI Taxonomy" id="2576071"/>
    <lineage>
        <taxon>Bacteria</taxon>
        <taxon>Pseudomonadati</taxon>
        <taxon>Verrucomicrobiota</taxon>
        <taxon>Verrucomicrobiia</taxon>
        <taxon>Verrucomicrobiales</taxon>
        <taxon>Verrucomicrobiaceae</taxon>
        <taxon>Phragmitibacter</taxon>
    </lineage>
</organism>
<dbReference type="Proteomes" id="UP000306196">
    <property type="component" value="Unassembled WGS sequence"/>
</dbReference>
<keyword evidence="2" id="KW-1185">Reference proteome</keyword>
<dbReference type="InterPro" id="IPR013406">
    <property type="entry name" value="CHP02574_addiction_mod"/>
</dbReference>
<protein>
    <recommendedName>
        <fullName evidence="3">Addiction module protein</fullName>
    </recommendedName>
</protein>
<evidence type="ECO:0000313" key="1">
    <source>
        <dbReference type="EMBL" id="TLD70513.1"/>
    </source>
</evidence>
<comment type="caution">
    <text evidence="1">The sequence shown here is derived from an EMBL/GenBank/DDBJ whole genome shotgun (WGS) entry which is preliminary data.</text>
</comment>
<dbReference type="AlphaFoldDB" id="A0A5R8KDY9"/>
<dbReference type="Pfam" id="PF09720">
    <property type="entry name" value="Unstab_antitox"/>
    <property type="match status" value="1"/>
</dbReference>
<sequence length="102" mass="11505">MQVVSRTPLPLCLGLLASRFICHFVTITIKFSIMIEQLPEVQQLTNDEKFQLATELWEQLSTSSDITPNPEIVGLLEQRHADFKAGSHASRPWTDIKTVIGK</sequence>
<reference evidence="1 2" key="1">
    <citation type="submission" date="2019-05" db="EMBL/GenBank/DDBJ databases">
        <title>Verrucobacter flavum gen. nov., sp. nov. a new member of the family Verrucomicrobiaceae.</title>
        <authorList>
            <person name="Szuroczki S."/>
            <person name="Abbaszade G."/>
            <person name="Szabo A."/>
            <person name="Felfoldi T."/>
            <person name="Schumann P."/>
            <person name="Boka K."/>
            <person name="Keki Z."/>
            <person name="Toumi M."/>
            <person name="Toth E."/>
        </authorList>
    </citation>
    <scope>NUCLEOTIDE SEQUENCE [LARGE SCALE GENOMIC DNA]</scope>
    <source>
        <strain evidence="1 2">MG-N-17</strain>
    </source>
</reference>
<accession>A0A5R8KDY9</accession>
<evidence type="ECO:0008006" key="3">
    <source>
        <dbReference type="Google" id="ProtNLM"/>
    </source>
</evidence>
<dbReference type="RefSeq" id="WP_138086570.1">
    <property type="nucleotide sequence ID" value="NZ_VAUV01000008.1"/>
</dbReference>